<dbReference type="Proteomes" id="UP000018201">
    <property type="component" value="Unassembled WGS sequence"/>
</dbReference>
<dbReference type="InterPro" id="IPR052111">
    <property type="entry name" value="Spermatogenesis_Ciliary_MAP"/>
</dbReference>
<reference evidence="3" key="2">
    <citation type="submission" date="2013-10" db="EMBL/GenBank/DDBJ databases">
        <authorList>
            <person name="Aslett M."/>
        </authorList>
    </citation>
    <scope>NUCLEOTIDE SEQUENCE [LARGE SCALE GENOMIC DNA]</scope>
    <source>
        <strain evidence="3">Houghton</strain>
    </source>
</reference>
<dbReference type="PANTHER" id="PTHR12509">
    <property type="entry name" value="SPERMATOGENESIS-ASSOCIATED 4-RELATED"/>
    <property type="match status" value="1"/>
</dbReference>
<dbReference type="Gene3D" id="1.10.418.10">
    <property type="entry name" value="Calponin-like domain"/>
    <property type="match status" value="1"/>
</dbReference>
<dbReference type="GO" id="GO:0008017">
    <property type="term" value="F:microtubule binding"/>
    <property type="evidence" value="ECO:0007669"/>
    <property type="project" value="TreeGrafter"/>
</dbReference>
<proteinExistence type="predicted"/>
<dbReference type="VEuPathDB" id="ToxoDB:EPH_0018150"/>
<gene>
    <name evidence="3" type="ORF">EPH_0018150</name>
</gene>
<dbReference type="InterPro" id="IPR010441">
    <property type="entry name" value="CH_2"/>
</dbReference>
<protein>
    <submittedName>
        <fullName evidence="3">Zgc:66426, related</fullName>
    </submittedName>
</protein>
<dbReference type="AlphaFoldDB" id="U6H3K6"/>
<dbReference type="GO" id="GO:0051493">
    <property type="term" value="P:regulation of cytoskeleton organization"/>
    <property type="evidence" value="ECO:0007669"/>
    <property type="project" value="TreeGrafter"/>
</dbReference>
<evidence type="ECO:0000256" key="1">
    <source>
        <dbReference type="SAM" id="MobiDB-lite"/>
    </source>
</evidence>
<evidence type="ECO:0000259" key="2">
    <source>
        <dbReference type="Pfam" id="PF06294"/>
    </source>
</evidence>
<organism evidence="3 4">
    <name type="scientific">Eimeria praecox</name>
    <dbReference type="NCBI Taxonomy" id="51316"/>
    <lineage>
        <taxon>Eukaryota</taxon>
        <taxon>Sar</taxon>
        <taxon>Alveolata</taxon>
        <taxon>Apicomplexa</taxon>
        <taxon>Conoidasida</taxon>
        <taxon>Coccidia</taxon>
        <taxon>Eucoccidiorida</taxon>
        <taxon>Eimeriorina</taxon>
        <taxon>Eimeriidae</taxon>
        <taxon>Eimeria</taxon>
    </lineage>
</organism>
<keyword evidence="4" id="KW-1185">Reference proteome</keyword>
<evidence type="ECO:0000313" key="4">
    <source>
        <dbReference type="Proteomes" id="UP000018201"/>
    </source>
</evidence>
<dbReference type="PANTHER" id="PTHR12509:SF9">
    <property type="entry name" value="SPERM FLAGELLAR PROTEIN 1 ISOFORM X1"/>
    <property type="match status" value="1"/>
</dbReference>
<dbReference type="OrthoDB" id="193300at2759"/>
<feature type="domain" description="CH-like" evidence="2">
    <location>
        <begin position="2"/>
        <end position="73"/>
    </location>
</feature>
<name>U6H3K6_9EIME</name>
<dbReference type="EMBL" id="HG694679">
    <property type="protein sequence ID" value="CDI86048.1"/>
    <property type="molecule type" value="Genomic_DNA"/>
</dbReference>
<evidence type="ECO:0000313" key="3">
    <source>
        <dbReference type="EMBL" id="CDI86048.1"/>
    </source>
</evidence>
<dbReference type="InterPro" id="IPR036872">
    <property type="entry name" value="CH_dom_sf"/>
</dbReference>
<reference evidence="3" key="1">
    <citation type="submission" date="2013-10" db="EMBL/GenBank/DDBJ databases">
        <title>Genomic analysis of the causative agents of coccidiosis in chickens.</title>
        <authorList>
            <person name="Reid A.J."/>
            <person name="Blake D."/>
            <person name="Billington K."/>
            <person name="Browne H."/>
            <person name="Dunn M."/>
            <person name="Hung S."/>
            <person name="Kawahara F."/>
            <person name="Miranda-Saavedra D."/>
            <person name="Mourier T."/>
            <person name="Nagra H."/>
            <person name="Otto T.D."/>
            <person name="Rawlings N."/>
            <person name="Sanchez A."/>
            <person name="Sanders M."/>
            <person name="Subramaniam C."/>
            <person name="Tay Y."/>
            <person name="Dear P."/>
            <person name="Doerig C."/>
            <person name="Gruber A."/>
            <person name="Parkinson J."/>
            <person name="Shirley M."/>
            <person name="Wan K.L."/>
            <person name="Berriman M."/>
            <person name="Tomley F."/>
            <person name="Pain A."/>
        </authorList>
    </citation>
    <scope>NUCLEOTIDE SEQUENCE [LARGE SCALE GENOMIC DNA]</scope>
    <source>
        <strain evidence="3">Houghton</strain>
    </source>
</reference>
<feature type="compositionally biased region" description="Basic and acidic residues" evidence="1">
    <location>
        <begin position="87"/>
        <end position="104"/>
    </location>
</feature>
<dbReference type="GO" id="GO:0005930">
    <property type="term" value="C:axoneme"/>
    <property type="evidence" value="ECO:0007669"/>
    <property type="project" value="TreeGrafter"/>
</dbReference>
<accession>U6H3K6</accession>
<feature type="region of interest" description="Disordered" evidence="1">
    <location>
        <begin position="87"/>
        <end position="106"/>
    </location>
</feature>
<dbReference type="Pfam" id="PF06294">
    <property type="entry name" value="CH_2"/>
    <property type="match status" value="1"/>
</dbReference>
<sequence length="152" mass="17011">MLLMAEVANYCIPRIADLHNYSTANSLQQKRYNWETLAERVFKRVGLKLTAAEIDRVILARPGAAESLILRFKQRAEALKQQSAREAEAEALKQQSAREAEAQRDSTIQELEETNSILTAKAESLQKLLQLRDAKIELLTKALQAAAAPPPQ</sequence>